<evidence type="ECO:0000313" key="11">
    <source>
        <dbReference type="EMBL" id="MBP2239728.1"/>
    </source>
</evidence>
<keyword evidence="1 10" id="KW-1003">Cell membrane</keyword>
<dbReference type="PANTHER" id="PTHR30309">
    <property type="entry name" value="INNER MEMBRANE PROTEIN YGIH"/>
    <property type="match status" value="1"/>
</dbReference>
<sequence>MNLILYFICSYFIGNILSAHILAKLLHKGQIHEMGSGNPGARNAGRVYGKKAFVFTFLGDALKGGIVVIIGRLLDFSDIEQLIGVTLALIGHIKPILFKLKGGKGVSTFIGGVITFEPLLVIPIILAFLVTYPFTKSFTISGLGSLCILPIIIYYLHDSVSSMWMFIILTLVLISAHMNDLLARRKA</sequence>
<dbReference type="HAMAP" id="MF_01043">
    <property type="entry name" value="PlsY"/>
    <property type="match status" value="1"/>
</dbReference>
<keyword evidence="12" id="KW-1185">Reference proteome</keyword>
<comment type="catalytic activity">
    <reaction evidence="10">
        <text>an acyl phosphate + sn-glycerol 3-phosphate = a 1-acyl-sn-glycero-3-phosphate + phosphate</text>
        <dbReference type="Rhea" id="RHEA:34075"/>
        <dbReference type="ChEBI" id="CHEBI:43474"/>
        <dbReference type="ChEBI" id="CHEBI:57597"/>
        <dbReference type="ChEBI" id="CHEBI:57970"/>
        <dbReference type="ChEBI" id="CHEBI:59918"/>
        <dbReference type="EC" id="2.3.1.275"/>
    </reaction>
</comment>
<comment type="subcellular location">
    <subcellularLocation>
        <location evidence="10">Cell membrane</location>
        <topology evidence="10">Multi-pass membrane protein</topology>
    </subcellularLocation>
</comment>
<keyword evidence="8 10" id="KW-0594">Phospholipid biosynthesis</keyword>
<dbReference type="PANTHER" id="PTHR30309:SF0">
    <property type="entry name" value="GLYCEROL-3-PHOSPHATE ACYLTRANSFERASE-RELATED"/>
    <property type="match status" value="1"/>
</dbReference>
<feature type="transmembrane region" description="Helical" evidence="10">
    <location>
        <begin position="138"/>
        <end position="157"/>
    </location>
</feature>
<keyword evidence="3 10" id="KW-0808">Transferase</keyword>
<comment type="similarity">
    <text evidence="10">Belongs to the PlsY family.</text>
</comment>
<keyword evidence="4 10" id="KW-0812">Transmembrane</keyword>
<evidence type="ECO:0000256" key="4">
    <source>
        <dbReference type="ARBA" id="ARBA00022692"/>
    </source>
</evidence>
<keyword evidence="7 10" id="KW-0472">Membrane</keyword>
<dbReference type="EMBL" id="JAGIKZ010000001">
    <property type="protein sequence ID" value="MBP2239728.1"/>
    <property type="molecule type" value="Genomic_DNA"/>
</dbReference>
<evidence type="ECO:0000256" key="6">
    <source>
        <dbReference type="ARBA" id="ARBA00023098"/>
    </source>
</evidence>
<gene>
    <name evidence="10" type="primary">plsY</name>
    <name evidence="11" type="ORF">J2Z40_000281</name>
</gene>
<dbReference type="EC" id="2.3.1.275" evidence="10"/>
<keyword evidence="11" id="KW-0012">Acyltransferase</keyword>
<keyword evidence="6 10" id="KW-0443">Lipid metabolism</keyword>
<evidence type="ECO:0000256" key="9">
    <source>
        <dbReference type="ARBA" id="ARBA00023264"/>
    </source>
</evidence>
<dbReference type="Pfam" id="PF02660">
    <property type="entry name" value="G3P_acyltransf"/>
    <property type="match status" value="1"/>
</dbReference>
<dbReference type="InterPro" id="IPR003811">
    <property type="entry name" value="G3P_acylTferase_PlsY"/>
</dbReference>
<evidence type="ECO:0000256" key="5">
    <source>
        <dbReference type="ARBA" id="ARBA00022989"/>
    </source>
</evidence>
<evidence type="ECO:0000256" key="8">
    <source>
        <dbReference type="ARBA" id="ARBA00023209"/>
    </source>
</evidence>
<protein>
    <recommendedName>
        <fullName evidence="10">Glycerol-3-phosphate acyltransferase</fullName>
    </recommendedName>
    <alternativeName>
        <fullName evidence="10">Acyl-PO4 G3P acyltransferase</fullName>
    </alternativeName>
    <alternativeName>
        <fullName evidence="10">Acyl-phosphate--glycerol-3-phosphate acyltransferase</fullName>
    </alternativeName>
    <alternativeName>
        <fullName evidence="10">G3P acyltransferase</fullName>
        <shortName evidence="10">GPAT</shortName>
        <ecNumber evidence="10">2.3.1.275</ecNumber>
    </alternativeName>
    <alternativeName>
        <fullName evidence="10">Lysophosphatidic acid synthase</fullName>
        <shortName evidence="10">LPA synthase</shortName>
    </alternativeName>
</protein>
<evidence type="ECO:0000256" key="10">
    <source>
        <dbReference type="HAMAP-Rule" id="MF_01043"/>
    </source>
</evidence>
<evidence type="ECO:0000256" key="7">
    <source>
        <dbReference type="ARBA" id="ARBA00023136"/>
    </source>
</evidence>
<comment type="subunit">
    <text evidence="10">Probably interacts with PlsX.</text>
</comment>
<organism evidence="11 12">
    <name type="scientific">Cytobacillus eiseniae</name>
    <dbReference type="NCBI Taxonomy" id="762947"/>
    <lineage>
        <taxon>Bacteria</taxon>
        <taxon>Bacillati</taxon>
        <taxon>Bacillota</taxon>
        <taxon>Bacilli</taxon>
        <taxon>Bacillales</taxon>
        <taxon>Bacillaceae</taxon>
        <taxon>Cytobacillus</taxon>
    </lineage>
</organism>
<evidence type="ECO:0000256" key="3">
    <source>
        <dbReference type="ARBA" id="ARBA00022679"/>
    </source>
</evidence>
<feature type="transmembrane region" description="Helical" evidence="10">
    <location>
        <begin position="163"/>
        <end position="182"/>
    </location>
</feature>
<feature type="transmembrane region" description="Helical" evidence="10">
    <location>
        <begin position="6"/>
        <end position="26"/>
    </location>
</feature>
<comment type="function">
    <text evidence="10">Catalyzes the transfer of an acyl group from acyl-phosphate (acyl-PO(4)) to glycerol-3-phosphate (G3P) to form lysophosphatidic acid (LPA). This enzyme utilizes acyl-phosphate as fatty acyl donor, but not acyl-CoA or acyl-ACP.</text>
</comment>
<evidence type="ECO:0000256" key="2">
    <source>
        <dbReference type="ARBA" id="ARBA00022516"/>
    </source>
</evidence>
<proteinExistence type="inferred from homology"/>
<feature type="transmembrane region" description="Helical" evidence="10">
    <location>
        <begin position="109"/>
        <end position="131"/>
    </location>
</feature>
<name>A0ABS4RA03_9BACI</name>
<comment type="pathway">
    <text evidence="10">Lipid metabolism; phospholipid metabolism.</text>
</comment>
<feature type="transmembrane region" description="Helical" evidence="10">
    <location>
        <begin position="52"/>
        <end position="74"/>
    </location>
</feature>
<dbReference type="GO" id="GO:0004366">
    <property type="term" value="F:glycerol-3-phosphate O-acyltransferase activity"/>
    <property type="evidence" value="ECO:0007669"/>
    <property type="project" value="UniProtKB-EC"/>
</dbReference>
<keyword evidence="9 10" id="KW-1208">Phospholipid metabolism</keyword>
<accession>A0ABS4RA03</accession>
<reference evidence="11 12" key="1">
    <citation type="submission" date="2021-03" db="EMBL/GenBank/DDBJ databases">
        <title>Genomic Encyclopedia of Type Strains, Phase IV (KMG-IV): sequencing the most valuable type-strain genomes for metagenomic binning, comparative biology and taxonomic classification.</title>
        <authorList>
            <person name="Goeker M."/>
        </authorList>
    </citation>
    <scope>NUCLEOTIDE SEQUENCE [LARGE SCALE GENOMIC DNA]</scope>
    <source>
        <strain evidence="11 12">DSM 26675</strain>
    </source>
</reference>
<comment type="caution">
    <text evidence="11">The sequence shown here is derived from an EMBL/GenBank/DDBJ whole genome shotgun (WGS) entry which is preliminary data.</text>
</comment>
<dbReference type="Proteomes" id="UP001519293">
    <property type="component" value="Unassembled WGS sequence"/>
</dbReference>
<keyword evidence="2 10" id="KW-0444">Lipid biosynthesis</keyword>
<keyword evidence="5 10" id="KW-1133">Transmembrane helix</keyword>
<evidence type="ECO:0000313" key="12">
    <source>
        <dbReference type="Proteomes" id="UP001519293"/>
    </source>
</evidence>
<dbReference type="SMART" id="SM01207">
    <property type="entry name" value="G3P_acyltransf"/>
    <property type="match status" value="1"/>
</dbReference>
<evidence type="ECO:0000256" key="1">
    <source>
        <dbReference type="ARBA" id="ARBA00022475"/>
    </source>
</evidence>
<dbReference type="RefSeq" id="WP_245349929.1">
    <property type="nucleotide sequence ID" value="NZ_JAGIKZ010000001.1"/>
</dbReference>